<evidence type="ECO:0000256" key="1">
    <source>
        <dbReference type="SAM" id="MobiDB-lite"/>
    </source>
</evidence>
<feature type="compositionally biased region" description="Polar residues" evidence="1">
    <location>
        <begin position="13"/>
        <end position="33"/>
    </location>
</feature>
<reference evidence="2 3" key="1">
    <citation type="submission" date="2023-01" db="EMBL/GenBank/DDBJ databases">
        <title>Analysis of 21 Apiospora genomes using comparative genomics revels a genus with tremendous synthesis potential of carbohydrate active enzymes and secondary metabolites.</title>
        <authorList>
            <person name="Sorensen T."/>
        </authorList>
    </citation>
    <scope>NUCLEOTIDE SEQUENCE [LARGE SCALE GENOMIC DNA]</scope>
    <source>
        <strain evidence="2 3">CBS 24483</strain>
    </source>
</reference>
<evidence type="ECO:0000313" key="2">
    <source>
        <dbReference type="EMBL" id="KAK7943496.1"/>
    </source>
</evidence>
<dbReference type="GeneID" id="92081893"/>
<protein>
    <submittedName>
        <fullName evidence="2">Uncharacterized protein</fullName>
    </submittedName>
</protein>
<evidence type="ECO:0000313" key="3">
    <source>
        <dbReference type="Proteomes" id="UP001391051"/>
    </source>
</evidence>
<organism evidence="2 3">
    <name type="scientific">Apiospora aurea</name>
    <dbReference type="NCBI Taxonomy" id="335848"/>
    <lineage>
        <taxon>Eukaryota</taxon>
        <taxon>Fungi</taxon>
        <taxon>Dikarya</taxon>
        <taxon>Ascomycota</taxon>
        <taxon>Pezizomycotina</taxon>
        <taxon>Sordariomycetes</taxon>
        <taxon>Xylariomycetidae</taxon>
        <taxon>Amphisphaeriales</taxon>
        <taxon>Apiosporaceae</taxon>
        <taxon>Apiospora</taxon>
    </lineage>
</organism>
<feature type="region of interest" description="Disordered" evidence="1">
    <location>
        <begin position="13"/>
        <end position="36"/>
    </location>
</feature>
<proteinExistence type="predicted"/>
<accession>A0ABR1Q0G4</accession>
<dbReference type="RefSeq" id="XP_066695527.1">
    <property type="nucleotide sequence ID" value="XM_066848831.1"/>
</dbReference>
<dbReference type="Proteomes" id="UP001391051">
    <property type="component" value="Unassembled WGS sequence"/>
</dbReference>
<name>A0ABR1Q0G4_9PEZI</name>
<keyword evidence="3" id="KW-1185">Reference proteome</keyword>
<comment type="caution">
    <text evidence="2">The sequence shown here is derived from an EMBL/GenBank/DDBJ whole genome shotgun (WGS) entry which is preliminary data.</text>
</comment>
<gene>
    <name evidence="2" type="ORF">PG986_012609</name>
</gene>
<dbReference type="EMBL" id="JAQQWE010000008">
    <property type="protein sequence ID" value="KAK7943496.1"/>
    <property type="molecule type" value="Genomic_DNA"/>
</dbReference>
<sequence length="177" mass="18876">MRLAPLLVELQHTRTSSNSNTSVHPPASSSASGPTLPLYYLTPTEMGAHASMRDEVGLNDADSEAMAGTRVTTAGLVMALPREKASCGRILSRTSLMATNVPLTLRGLVLHVPGTTARERAVMEALSCEFSGPRRDELPDLVPLEVVVHGDMVEGGALEDRTEQYEVSGFCMANGIQ</sequence>